<name>A0A1G5VD86_9EURY</name>
<gene>
    <name evidence="1" type="ORF">SAMN02910315_00542</name>
</gene>
<dbReference type="RefSeq" id="WP_149731178.1">
    <property type="nucleotide sequence ID" value="NZ_FMXB01000003.1"/>
</dbReference>
<evidence type="ECO:0000313" key="1">
    <source>
        <dbReference type="EMBL" id="SDA43638.1"/>
    </source>
</evidence>
<accession>A0A1G5VD86</accession>
<organism evidence="1 2">
    <name type="scientific">Methanobrevibacter millerae</name>
    <dbReference type="NCBI Taxonomy" id="230361"/>
    <lineage>
        <taxon>Archaea</taxon>
        <taxon>Methanobacteriati</taxon>
        <taxon>Methanobacteriota</taxon>
        <taxon>Methanomada group</taxon>
        <taxon>Methanobacteria</taxon>
        <taxon>Methanobacteriales</taxon>
        <taxon>Methanobacteriaceae</taxon>
        <taxon>Methanobrevibacter</taxon>
    </lineage>
</organism>
<protein>
    <submittedName>
        <fullName evidence="1">Uncharacterized protein</fullName>
    </submittedName>
</protein>
<dbReference type="AlphaFoldDB" id="A0A1G5VD86"/>
<reference evidence="1 2" key="1">
    <citation type="submission" date="2016-10" db="EMBL/GenBank/DDBJ databases">
        <authorList>
            <person name="Varghese N."/>
            <person name="Submissions S."/>
        </authorList>
    </citation>
    <scope>NUCLEOTIDE SEQUENCE [LARGE SCALE GENOMIC DNA]</scope>
    <source>
        <strain evidence="1 2">DSM 16643</strain>
    </source>
</reference>
<dbReference type="Proteomes" id="UP000323439">
    <property type="component" value="Unassembled WGS sequence"/>
</dbReference>
<evidence type="ECO:0000313" key="2">
    <source>
        <dbReference type="Proteomes" id="UP000323439"/>
    </source>
</evidence>
<proteinExistence type="predicted"/>
<dbReference type="EMBL" id="FMXB01000003">
    <property type="protein sequence ID" value="SDA43638.1"/>
    <property type="molecule type" value="Genomic_DNA"/>
</dbReference>
<keyword evidence="2" id="KW-1185">Reference proteome</keyword>
<sequence length="103" mass="12028">MDYDIEDAFNVLKNLKNNPYGIKDSPHSIIRSRDRSVNLGLIYEKLSQEKPVAIEKEANSSSRFLLVFEYTKFRDLSIAIDILNENEIMILTVIDKSIERRKH</sequence>